<feature type="region of interest" description="Disordered" evidence="1">
    <location>
        <begin position="1"/>
        <end position="56"/>
    </location>
</feature>
<feature type="transmembrane region" description="Helical" evidence="2">
    <location>
        <begin position="534"/>
        <end position="554"/>
    </location>
</feature>
<sequence length="619" mass="68403">MANLGPSPDTFSTMALSPKRRASPPLESDPAINLPPGAEEPRIYREKYPSPLKPDRSKYSLLRHETHLIEPFMPGSRITSSPTPMSSQPSLIQHYFEHPDTSQRTVLWVLIRKTSLWVLAGVMMMILGIGLSHALILPHIHTCPVSATCPETYDPNTGNSLQLLQSFISYWLKAGVTISSIGILKLSAYQAWFILMHHGNTVKNLDLNLGAIRGSVTDACYLLFKKNNRLLSAFVFALLGIGAAISLVTGLSIDKDTEIKLVTFQFNSTSEFPNSKLATLNNDGQLKAIQKVIPWALDGDKSHGRAFRGTLVVPDARTLQASNALPGGPTITGHFECEGWDNYTTPDTTGKKEWHIWIRSMRYIATADMSLSTSMWRVDTAMTAYLWVSNTTGLIPNATLTDDGGMNIALCTHYLEMLPQEPEKPGFDYLISNEPSTSGCDSDKTTCVADSVNNAILNWWGGTGTAFWHITCRGGVLGPVPSTTDAERYCPLTQELWQETAIAMLDGIMQTAPKSRGTRQDLHALVEGLDRSRWWLNAIIPAATMVVYLIGLWYTCILSKGDRTFKELTLWEVVRAAQTDHVHDLILSGQLKKRPIRFDSNLGFVDGSRSGPVTIRLNS</sequence>
<feature type="transmembrane region" description="Helical" evidence="2">
    <location>
        <begin position="230"/>
        <end position="251"/>
    </location>
</feature>
<reference evidence="3 4" key="1">
    <citation type="journal article" date="2020" name="ISME J.">
        <title>Uncovering the hidden diversity of litter-decomposition mechanisms in mushroom-forming fungi.</title>
        <authorList>
            <person name="Floudas D."/>
            <person name="Bentzer J."/>
            <person name="Ahren D."/>
            <person name="Johansson T."/>
            <person name="Persson P."/>
            <person name="Tunlid A."/>
        </authorList>
    </citation>
    <scope>NUCLEOTIDE SEQUENCE [LARGE SCALE GENOMIC DNA]</scope>
    <source>
        <strain evidence="3 4">CBS 146.42</strain>
    </source>
</reference>
<evidence type="ECO:0000313" key="3">
    <source>
        <dbReference type="EMBL" id="KAF5352595.1"/>
    </source>
</evidence>
<evidence type="ECO:0000256" key="2">
    <source>
        <dbReference type="SAM" id="Phobius"/>
    </source>
</evidence>
<keyword evidence="2" id="KW-0812">Transmembrane</keyword>
<evidence type="ECO:0000256" key="1">
    <source>
        <dbReference type="SAM" id="MobiDB-lite"/>
    </source>
</evidence>
<organism evidence="3 4">
    <name type="scientific">Leucocoprinus leucothites</name>
    <dbReference type="NCBI Taxonomy" id="201217"/>
    <lineage>
        <taxon>Eukaryota</taxon>
        <taxon>Fungi</taxon>
        <taxon>Dikarya</taxon>
        <taxon>Basidiomycota</taxon>
        <taxon>Agaricomycotina</taxon>
        <taxon>Agaricomycetes</taxon>
        <taxon>Agaricomycetidae</taxon>
        <taxon>Agaricales</taxon>
        <taxon>Agaricineae</taxon>
        <taxon>Agaricaceae</taxon>
        <taxon>Leucocoprinus</taxon>
    </lineage>
</organism>
<protein>
    <submittedName>
        <fullName evidence="3">Uncharacterized protein</fullName>
    </submittedName>
</protein>
<gene>
    <name evidence="3" type="ORF">D9756_006330</name>
</gene>
<evidence type="ECO:0000313" key="4">
    <source>
        <dbReference type="Proteomes" id="UP000559027"/>
    </source>
</evidence>
<keyword evidence="4" id="KW-1185">Reference proteome</keyword>
<feature type="transmembrane region" description="Helical" evidence="2">
    <location>
        <begin position="116"/>
        <end position="136"/>
    </location>
</feature>
<keyword evidence="2" id="KW-0472">Membrane</keyword>
<comment type="caution">
    <text evidence="3">The sequence shown here is derived from an EMBL/GenBank/DDBJ whole genome shotgun (WGS) entry which is preliminary data.</text>
</comment>
<dbReference type="EMBL" id="JAACJO010000011">
    <property type="protein sequence ID" value="KAF5352595.1"/>
    <property type="molecule type" value="Genomic_DNA"/>
</dbReference>
<feature type="transmembrane region" description="Helical" evidence="2">
    <location>
        <begin position="170"/>
        <end position="195"/>
    </location>
</feature>
<keyword evidence="2" id="KW-1133">Transmembrane helix</keyword>
<proteinExistence type="predicted"/>
<dbReference type="Proteomes" id="UP000559027">
    <property type="component" value="Unassembled WGS sequence"/>
</dbReference>
<dbReference type="OrthoDB" id="3039026at2759"/>
<name>A0A8H5D2T4_9AGAR</name>
<feature type="compositionally biased region" description="Basic and acidic residues" evidence="1">
    <location>
        <begin position="39"/>
        <end position="56"/>
    </location>
</feature>
<accession>A0A8H5D2T4</accession>
<dbReference type="AlphaFoldDB" id="A0A8H5D2T4"/>